<keyword evidence="4" id="KW-0812">Transmembrane</keyword>
<evidence type="ECO:0000313" key="4">
    <source>
        <dbReference type="EMBL" id="ADZ70463.1"/>
    </source>
</evidence>
<gene>
    <name evidence="4" type="ordered locus">SL003B_2037</name>
</gene>
<dbReference type="SUPFAM" id="SSF53335">
    <property type="entry name" value="S-adenosyl-L-methionine-dependent methyltransferases"/>
    <property type="match status" value="1"/>
</dbReference>
<dbReference type="EMBL" id="CP002568">
    <property type="protein sequence ID" value="ADZ70463.1"/>
    <property type="molecule type" value="Genomic_DNA"/>
</dbReference>
<evidence type="ECO:0000256" key="1">
    <source>
        <dbReference type="ARBA" id="ARBA00005369"/>
    </source>
</evidence>
<sequence length="220" mass="23491">MADYAQSRTRMVNTQLRTNDVTDHRILDAMESVPRELFVAASRRPIAYIDEDIAISDAAPGRYLMKPHVFAKLIQLAAVRPEDVVLVVGAGSGYSAAVLAKLAGMVVAVEENPDLAAMASEILVEQGIENAAVIEGKLTDGCASEGPYDVIVFDGAIEVLPERLAGQLKRGGRMVAIEGRGGAGIAKLYQDSGESIGARFAFNASAHVLPGFEKAREFQF</sequence>
<dbReference type="Pfam" id="PF01135">
    <property type="entry name" value="PCMT"/>
    <property type="match status" value="1"/>
</dbReference>
<dbReference type="GO" id="GO:0004719">
    <property type="term" value="F:protein-L-isoaspartate (D-aspartate) O-methyltransferase activity"/>
    <property type="evidence" value="ECO:0007669"/>
    <property type="project" value="InterPro"/>
</dbReference>
<dbReference type="PANTHER" id="PTHR11579:SF18">
    <property type="entry name" value="PROTEIN-L-ISOASPARTATE O-METHYLTRANSFERASE"/>
    <property type="match status" value="1"/>
</dbReference>
<name>F2IXE5_POLGS</name>
<evidence type="ECO:0000313" key="5">
    <source>
        <dbReference type="Proteomes" id="UP000008130"/>
    </source>
</evidence>
<keyword evidence="4" id="KW-0472">Membrane</keyword>
<evidence type="ECO:0000256" key="2">
    <source>
        <dbReference type="ARBA" id="ARBA00013346"/>
    </source>
</evidence>
<dbReference type="GO" id="GO:0032259">
    <property type="term" value="P:methylation"/>
    <property type="evidence" value="ECO:0007669"/>
    <property type="project" value="UniProtKB-KW"/>
</dbReference>
<comment type="similarity">
    <text evidence="1">Belongs to the methyltransferase superfamily. L-isoaspartyl/D-aspartyl protein methyltransferase family.</text>
</comment>
<dbReference type="GO" id="GO:0005737">
    <property type="term" value="C:cytoplasm"/>
    <property type="evidence" value="ECO:0007669"/>
    <property type="project" value="TreeGrafter"/>
</dbReference>
<accession>F2IXE5</accession>
<dbReference type="Proteomes" id="UP000008130">
    <property type="component" value="Chromosome"/>
</dbReference>
<keyword evidence="5" id="KW-1185">Reference proteome</keyword>
<dbReference type="InterPro" id="IPR029063">
    <property type="entry name" value="SAM-dependent_MTases_sf"/>
</dbReference>
<evidence type="ECO:0000256" key="3">
    <source>
        <dbReference type="ARBA" id="ARBA00030757"/>
    </source>
</evidence>
<dbReference type="eggNOG" id="COG2518">
    <property type="taxonomic scope" value="Bacteria"/>
</dbReference>
<dbReference type="InterPro" id="IPR000682">
    <property type="entry name" value="PCMT"/>
</dbReference>
<proteinExistence type="inferred from homology"/>
<dbReference type="PANTHER" id="PTHR11579">
    <property type="entry name" value="PROTEIN-L-ISOASPARTATE O-METHYLTRANSFERASE"/>
    <property type="match status" value="1"/>
</dbReference>
<protein>
    <recommendedName>
        <fullName evidence="2">Protein-L-isoaspartate O-methyltransferase</fullName>
    </recommendedName>
    <alternativeName>
        <fullName evidence="3">Protein L-isoaspartyl methyltransferase</fullName>
    </alternativeName>
</protein>
<dbReference type="CDD" id="cd02440">
    <property type="entry name" value="AdoMet_MTases"/>
    <property type="match status" value="1"/>
</dbReference>
<dbReference type="HOGENOM" id="CLU_055432_2_1_5"/>
<dbReference type="PATRIC" id="fig|991905.3.peg.2088"/>
<dbReference type="STRING" id="991905.SL003B_2037"/>
<reference evidence="4 5" key="1">
    <citation type="journal article" date="2011" name="J. Bacteriol.">
        <title>Complete genome sequence of Polymorphum gilvum SL003B-26A1T, a crude oil-degrading bacterium from oil-polluted saline soil.</title>
        <authorList>
            <person name="Li S.G."/>
            <person name="Tang Y.Q."/>
            <person name="Nie Y."/>
            <person name="Cai M."/>
            <person name="Wu X.L."/>
        </authorList>
    </citation>
    <scope>NUCLEOTIDE SEQUENCE [LARGE SCALE GENOMIC DNA]</scope>
    <source>
        <strain evidence="5">LMG 25793 / CGMCC 1.9160 / SL003B-26A1</strain>
    </source>
</reference>
<dbReference type="OrthoDB" id="9798496at2"/>
<dbReference type="Gene3D" id="3.40.50.150">
    <property type="entry name" value="Vaccinia Virus protein VP39"/>
    <property type="match status" value="1"/>
</dbReference>
<keyword evidence="4" id="KW-0808">Transferase</keyword>
<dbReference type="KEGG" id="pgv:SL003B_2037"/>
<dbReference type="AlphaFoldDB" id="F2IXE5"/>
<organism evidence="4 5">
    <name type="scientific">Polymorphum gilvum (strain LMG 25793 / CGMCC 1.9160 / SL003B-26A1)</name>
    <dbReference type="NCBI Taxonomy" id="991905"/>
    <lineage>
        <taxon>Bacteria</taxon>
        <taxon>Pseudomonadati</taxon>
        <taxon>Pseudomonadota</taxon>
        <taxon>Alphaproteobacteria</taxon>
        <taxon>Rhodobacterales</taxon>
        <taxon>Paracoccaceae</taxon>
        <taxon>Polymorphum</taxon>
    </lineage>
</organism>
<keyword evidence="4" id="KW-0489">Methyltransferase</keyword>
<dbReference type="RefSeq" id="WP_013652781.1">
    <property type="nucleotide sequence ID" value="NC_015259.1"/>
</dbReference>